<dbReference type="AlphaFoldDB" id="A0A7W9EH11"/>
<accession>A0A7W9EH11</accession>
<keyword evidence="3" id="KW-1185">Reference proteome</keyword>
<dbReference type="Proteomes" id="UP000549617">
    <property type="component" value="Unassembled WGS sequence"/>
</dbReference>
<sequence length="455" mass="48591">MRNLVSKAALGAALALGSLSMTVALPAHAAKEKKPKKGEEAAVATGPKLTLSKEFQAKLQPVVKSYSEGVALNQKLGAAAAADKPAIDAQRKAKWTEVKSGLDAMGPGTTPDEIYQINDIRLQAGIGLGDTSLQASAIDSMLSTNLVGPERLGVFQFYSGKFAYERKEYPRAEAAFNAAAASGYVNQELYLTQARLYSDAKRPADANIAMEKTVAELRKANTKVPEAYYTFGIQQAYNAKQMPSFVNWTTAQLRDYPTADMWRTNIQNYIGATKNMSADKKGLGGKVYLDAYRLLRAANAFAGDDDVYDYAYQANAAGLPLEAKAVLEPAKKSGKMSPEVNEFYTLVSGRAAGDQAAFAKISAQSTVSADADLALAGGDYAKAATIYQAAIAKGGLRDAEETQMRLGIALAMSGQKEPAKTAFQAVKGVRADIAKYWLTYLDVPPQPANPMTTGQ</sequence>
<dbReference type="EMBL" id="JACIJC010000005">
    <property type="protein sequence ID" value="MBB5687276.1"/>
    <property type="molecule type" value="Genomic_DNA"/>
</dbReference>
<proteinExistence type="predicted"/>
<evidence type="ECO:0000313" key="2">
    <source>
        <dbReference type="EMBL" id="MBB5687276.1"/>
    </source>
</evidence>
<dbReference type="RefSeq" id="WP_184020586.1">
    <property type="nucleotide sequence ID" value="NZ_JACIJC010000005.1"/>
</dbReference>
<name>A0A7W9EH11_9SPHN</name>
<evidence type="ECO:0008006" key="4">
    <source>
        <dbReference type="Google" id="ProtNLM"/>
    </source>
</evidence>
<feature type="signal peptide" evidence="1">
    <location>
        <begin position="1"/>
        <end position="29"/>
    </location>
</feature>
<feature type="chain" id="PRO_5031156662" description="Tetratricopeptide repeat protein" evidence="1">
    <location>
        <begin position="30"/>
        <end position="455"/>
    </location>
</feature>
<gene>
    <name evidence="2" type="ORF">FHS49_003304</name>
</gene>
<protein>
    <recommendedName>
        <fullName evidence="4">Tetratricopeptide repeat protein</fullName>
    </recommendedName>
</protein>
<comment type="caution">
    <text evidence="2">The sequence shown here is derived from an EMBL/GenBank/DDBJ whole genome shotgun (WGS) entry which is preliminary data.</text>
</comment>
<keyword evidence="1" id="KW-0732">Signal</keyword>
<evidence type="ECO:0000256" key="1">
    <source>
        <dbReference type="SAM" id="SignalP"/>
    </source>
</evidence>
<evidence type="ECO:0000313" key="3">
    <source>
        <dbReference type="Proteomes" id="UP000549617"/>
    </source>
</evidence>
<organism evidence="2 3">
    <name type="scientific">Sphingobium boeckii</name>
    <dbReference type="NCBI Taxonomy" id="1082345"/>
    <lineage>
        <taxon>Bacteria</taxon>
        <taxon>Pseudomonadati</taxon>
        <taxon>Pseudomonadota</taxon>
        <taxon>Alphaproteobacteria</taxon>
        <taxon>Sphingomonadales</taxon>
        <taxon>Sphingomonadaceae</taxon>
        <taxon>Sphingobium</taxon>
    </lineage>
</organism>
<reference evidence="2 3" key="1">
    <citation type="submission" date="2020-08" db="EMBL/GenBank/DDBJ databases">
        <title>Genomic Encyclopedia of Type Strains, Phase IV (KMG-IV): sequencing the most valuable type-strain genomes for metagenomic binning, comparative biology and taxonomic classification.</title>
        <authorList>
            <person name="Goeker M."/>
        </authorList>
    </citation>
    <scope>NUCLEOTIDE SEQUENCE [LARGE SCALE GENOMIC DNA]</scope>
    <source>
        <strain evidence="2 3">DSM 25079</strain>
    </source>
</reference>